<comment type="caution">
    <text evidence="1">The sequence shown here is derived from an EMBL/GenBank/DDBJ whole genome shotgun (WGS) entry which is preliminary data.</text>
</comment>
<evidence type="ECO:0000313" key="2">
    <source>
        <dbReference type="Proteomes" id="UP000805649"/>
    </source>
</evidence>
<protein>
    <submittedName>
        <fullName evidence="1">Het domain protein</fullName>
    </submittedName>
</protein>
<keyword evidence="2" id="KW-1185">Reference proteome</keyword>
<evidence type="ECO:0000313" key="1">
    <source>
        <dbReference type="EMBL" id="KAL0938480.1"/>
    </source>
</evidence>
<proteinExistence type="predicted"/>
<organism evidence="1 2">
    <name type="scientific">Colletotrichum truncatum</name>
    <name type="common">Anthracnose fungus</name>
    <name type="synonym">Colletotrichum capsici</name>
    <dbReference type="NCBI Taxonomy" id="5467"/>
    <lineage>
        <taxon>Eukaryota</taxon>
        <taxon>Fungi</taxon>
        <taxon>Dikarya</taxon>
        <taxon>Ascomycota</taxon>
        <taxon>Pezizomycotina</taxon>
        <taxon>Sordariomycetes</taxon>
        <taxon>Hypocreomycetidae</taxon>
        <taxon>Glomerellales</taxon>
        <taxon>Glomerellaceae</taxon>
        <taxon>Colletotrichum</taxon>
        <taxon>Colletotrichum truncatum species complex</taxon>
    </lineage>
</organism>
<dbReference type="EMBL" id="VUJX02000003">
    <property type="protein sequence ID" value="KAL0938480.1"/>
    <property type="molecule type" value="Genomic_DNA"/>
</dbReference>
<dbReference type="Proteomes" id="UP000805649">
    <property type="component" value="Unassembled WGS sequence"/>
</dbReference>
<sequence length="469" mass="53420">MKTTKATLGTFSQSISEDLLPKTFQDAIRITRSLGIPYLWIDSLCIVQDDPEDWQEEASKMKDVYAGSILTIAASDGEDSHWGCLPNDEHSIEVVPGEYSNKTRSSGKQGLKPNTPEVDVRVYSFDMGENSTRSRKHAMVRLQGLSPHSARRRAHLSTRGWVLQEQILSRRTIHCMDNEVHWQCRCLYHTQSGQIFHGDGSEYGFGLHQETTVPTTLQMWPKWAEDYSRRSFTILTDRIPAYAGITKYYQSIMGQEPLLGIRQDSLAKDLSWLRAGPERGTIGISLPSWTWLSCNAPLWIDRWGYEKEKEEDIEDHAFPVTFHVKWTGPSMTSSLESTKLILQGPVKKLSLRLAPETKDFNPPYFLVGHEETDFSKHPLPWNCSGQFDKEGCFGNPSVAYTCLLLRSRRRKSVKGHKETFLLLEESGERPNNPKIDVDGHLSFRRVGIAMIRGSERTFHDAETMVLELV</sequence>
<gene>
    <name evidence="1" type="ORF">CTRU02_205090</name>
</gene>
<reference evidence="1 2" key="1">
    <citation type="journal article" date="2020" name="Phytopathology">
        <title>Genome Sequence Resources of Colletotrichum truncatum, C. plurivorum, C. musicola, and C. sojae: Four Species Pathogenic to Soybean (Glycine max).</title>
        <authorList>
            <person name="Rogerio F."/>
            <person name="Boufleur T.R."/>
            <person name="Ciampi-Guillardi M."/>
            <person name="Sukno S.A."/>
            <person name="Thon M.R."/>
            <person name="Massola Junior N.S."/>
            <person name="Baroncelli R."/>
        </authorList>
    </citation>
    <scope>NUCLEOTIDE SEQUENCE [LARGE SCALE GENOMIC DNA]</scope>
    <source>
        <strain evidence="1 2">CMES1059</strain>
    </source>
</reference>
<accession>A0ACC3Z316</accession>
<name>A0ACC3Z316_COLTU</name>